<sequence>MEKYDIYLYGMTLVTTMNLLAGEYPEADTYSEIKESYVLPGGETGSCAVVLSALGCTVKLDGNFQGLRTKEVLEKYLVEKFGIDMSGVYFDETFDGVQDMVLIGTNTRTCFGRFGAYFSNERKRWSKPDSKDIENCEVVGLDPFFMEQSEVVAYCCHELGKKYVTIDCKYDTVIHKYSEVNIVSNEFIRSNYHERDVEELFREYTENTEGLVIFTFGSRDIMFGRKNQPIKRMKPYKVNVQSTLGAGDSFKAGAIYGVLKKMSDEKIVQFAAATAATVCSRFPLALYPPDLRTINKLINK</sequence>
<evidence type="ECO:0000256" key="2">
    <source>
        <dbReference type="ARBA" id="ARBA00022777"/>
    </source>
</evidence>
<reference evidence="4 5" key="1">
    <citation type="journal article" date="2013" name="Genome Announc.">
        <title>Draft Genome Sequence of the Cellulolytic Bacterium Clostridium papyrosolvens C7 (ATCC 700395).</title>
        <authorList>
            <person name="Zepeda V."/>
            <person name="Dassa B."/>
            <person name="Borovok I."/>
            <person name="Lamed R."/>
            <person name="Bayer E.A."/>
            <person name="Cate J.H."/>
        </authorList>
    </citation>
    <scope>NUCLEOTIDE SEQUENCE [LARGE SCALE GENOMIC DNA]</scope>
    <source>
        <strain evidence="4 5">C7</strain>
    </source>
</reference>
<keyword evidence="2 4" id="KW-0418">Kinase</keyword>
<dbReference type="InterPro" id="IPR029056">
    <property type="entry name" value="Ribokinase-like"/>
</dbReference>
<comment type="caution">
    <text evidence="4">The sequence shown here is derived from an EMBL/GenBank/DDBJ whole genome shotgun (WGS) entry which is preliminary data.</text>
</comment>
<name>U4R260_9FIRM</name>
<dbReference type="InterPro" id="IPR011611">
    <property type="entry name" value="PfkB_dom"/>
</dbReference>
<evidence type="ECO:0000313" key="5">
    <source>
        <dbReference type="Proteomes" id="UP000016860"/>
    </source>
</evidence>
<organism evidence="4 5">
    <name type="scientific">Ruminiclostridium papyrosolvens C7</name>
    <dbReference type="NCBI Taxonomy" id="1330534"/>
    <lineage>
        <taxon>Bacteria</taxon>
        <taxon>Bacillati</taxon>
        <taxon>Bacillota</taxon>
        <taxon>Clostridia</taxon>
        <taxon>Eubacteriales</taxon>
        <taxon>Oscillospiraceae</taxon>
        <taxon>Ruminiclostridium</taxon>
    </lineage>
</organism>
<dbReference type="PROSITE" id="PS00584">
    <property type="entry name" value="PFKB_KINASES_2"/>
    <property type="match status" value="1"/>
</dbReference>
<dbReference type="PANTHER" id="PTHR42774">
    <property type="entry name" value="PHOSPHOTRANSFERASE SYSTEM TRANSPORT PROTEIN"/>
    <property type="match status" value="1"/>
</dbReference>
<proteinExistence type="predicted"/>
<feature type="domain" description="Carbohydrate kinase PfkB" evidence="3">
    <location>
        <begin position="38"/>
        <end position="281"/>
    </location>
</feature>
<dbReference type="STRING" id="1330534.L323_09335"/>
<protein>
    <submittedName>
        <fullName evidence="4">Carbohydrate kinase</fullName>
    </submittedName>
</protein>
<evidence type="ECO:0000313" key="4">
    <source>
        <dbReference type="EMBL" id="EPR12167.1"/>
    </source>
</evidence>
<dbReference type="OrthoDB" id="9788681at2"/>
<keyword evidence="1" id="KW-0808">Transferase</keyword>
<dbReference type="Proteomes" id="UP000016860">
    <property type="component" value="Unassembled WGS sequence"/>
</dbReference>
<dbReference type="Pfam" id="PF00294">
    <property type="entry name" value="PfkB"/>
    <property type="match status" value="1"/>
</dbReference>
<dbReference type="InterPro" id="IPR002173">
    <property type="entry name" value="Carboh/pur_kinase_PfkB_CS"/>
</dbReference>
<dbReference type="EMBL" id="ATAY01000030">
    <property type="protein sequence ID" value="EPR12167.1"/>
    <property type="molecule type" value="Genomic_DNA"/>
</dbReference>
<dbReference type="SUPFAM" id="SSF53613">
    <property type="entry name" value="Ribokinase-like"/>
    <property type="match status" value="1"/>
</dbReference>
<dbReference type="InterPro" id="IPR052562">
    <property type="entry name" value="Ketohexokinase-related"/>
</dbReference>
<dbReference type="RefSeq" id="WP_020815407.1">
    <property type="nucleotide sequence ID" value="NZ_ATAY01000030.1"/>
</dbReference>
<dbReference type="PANTHER" id="PTHR42774:SF3">
    <property type="entry name" value="KETOHEXOKINASE"/>
    <property type="match status" value="1"/>
</dbReference>
<accession>U4R260</accession>
<dbReference type="PATRIC" id="fig|1330534.3.peg.1859"/>
<gene>
    <name evidence="4" type="ORF">L323_09335</name>
</gene>
<dbReference type="AlphaFoldDB" id="U4R260"/>
<dbReference type="GO" id="GO:0016301">
    <property type="term" value="F:kinase activity"/>
    <property type="evidence" value="ECO:0007669"/>
    <property type="project" value="UniProtKB-KW"/>
</dbReference>
<evidence type="ECO:0000256" key="1">
    <source>
        <dbReference type="ARBA" id="ARBA00022679"/>
    </source>
</evidence>
<evidence type="ECO:0000259" key="3">
    <source>
        <dbReference type="Pfam" id="PF00294"/>
    </source>
</evidence>
<dbReference type="Gene3D" id="3.40.1190.20">
    <property type="match status" value="1"/>
</dbReference>